<protein>
    <submittedName>
        <fullName evidence="2">Uncharacterized protein</fullName>
    </submittedName>
</protein>
<gene>
    <name evidence="2" type="ORF">IQ13_3878</name>
</gene>
<evidence type="ECO:0000313" key="3">
    <source>
        <dbReference type="Proteomes" id="UP000316167"/>
    </source>
</evidence>
<feature type="transmembrane region" description="Helical" evidence="1">
    <location>
        <begin position="45"/>
        <end position="62"/>
    </location>
</feature>
<name>A0A562SEI8_9BACT</name>
<dbReference type="EMBL" id="VLLE01000006">
    <property type="protein sequence ID" value="TWI79473.1"/>
    <property type="molecule type" value="Genomic_DNA"/>
</dbReference>
<dbReference type="Proteomes" id="UP000316167">
    <property type="component" value="Unassembled WGS sequence"/>
</dbReference>
<comment type="caution">
    <text evidence="2">The sequence shown here is derived from an EMBL/GenBank/DDBJ whole genome shotgun (WGS) entry which is preliminary data.</text>
</comment>
<organism evidence="2 3">
    <name type="scientific">Lacibacter cauensis</name>
    <dbReference type="NCBI Taxonomy" id="510947"/>
    <lineage>
        <taxon>Bacteria</taxon>
        <taxon>Pseudomonadati</taxon>
        <taxon>Bacteroidota</taxon>
        <taxon>Chitinophagia</taxon>
        <taxon>Chitinophagales</taxon>
        <taxon>Chitinophagaceae</taxon>
        <taxon>Lacibacter</taxon>
    </lineage>
</organism>
<keyword evidence="1" id="KW-0812">Transmembrane</keyword>
<dbReference type="OrthoDB" id="671105at2"/>
<keyword evidence="1" id="KW-0472">Membrane</keyword>
<dbReference type="RefSeq" id="WP_144888270.1">
    <property type="nucleotide sequence ID" value="NZ_VLLE01000006.1"/>
</dbReference>
<reference evidence="2 3" key="1">
    <citation type="journal article" date="2015" name="Stand. Genomic Sci.">
        <title>Genomic Encyclopedia of Bacterial and Archaeal Type Strains, Phase III: the genomes of soil and plant-associated and newly described type strains.</title>
        <authorList>
            <person name="Whitman W.B."/>
            <person name="Woyke T."/>
            <person name="Klenk H.P."/>
            <person name="Zhou Y."/>
            <person name="Lilburn T.G."/>
            <person name="Beck B.J."/>
            <person name="De Vos P."/>
            <person name="Vandamme P."/>
            <person name="Eisen J.A."/>
            <person name="Garrity G."/>
            <person name="Hugenholtz P."/>
            <person name="Kyrpides N.C."/>
        </authorList>
    </citation>
    <scope>NUCLEOTIDE SEQUENCE [LARGE SCALE GENOMIC DNA]</scope>
    <source>
        <strain evidence="2 3">CGMCC 1.7271</strain>
    </source>
</reference>
<sequence>MIYRSIASTSLLRKASIFGLSTYLIALTIYLVFYADGDYYDKIPSSFQNVLLIALSIIFFYEQIKKPEAFFIYDLPEFWYVTGVFLHSAGTFFIYIFAKFWLQDVTNEADYNNIHGILTILYNVIIGFAVWKQYKDPFYKTSTSKPITA</sequence>
<evidence type="ECO:0000256" key="1">
    <source>
        <dbReference type="SAM" id="Phobius"/>
    </source>
</evidence>
<keyword evidence="1" id="KW-1133">Transmembrane helix</keyword>
<proteinExistence type="predicted"/>
<feature type="transmembrane region" description="Helical" evidence="1">
    <location>
        <begin position="78"/>
        <end position="102"/>
    </location>
</feature>
<feature type="transmembrane region" description="Helical" evidence="1">
    <location>
        <begin position="114"/>
        <end position="131"/>
    </location>
</feature>
<accession>A0A562SEI8</accession>
<evidence type="ECO:0000313" key="2">
    <source>
        <dbReference type="EMBL" id="TWI79473.1"/>
    </source>
</evidence>
<keyword evidence="3" id="KW-1185">Reference proteome</keyword>
<feature type="transmembrane region" description="Helical" evidence="1">
    <location>
        <begin position="12"/>
        <end position="33"/>
    </location>
</feature>
<dbReference type="AlphaFoldDB" id="A0A562SEI8"/>